<name>A0ACC2JGK8_9PEZI</name>
<protein>
    <submittedName>
        <fullName evidence="1">Uncharacterized protein</fullName>
    </submittedName>
</protein>
<proteinExistence type="predicted"/>
<reference evidence="1" key="1">
    <citation type="submission" date="2022-12" db="EMBL/GenBank/DDBJ databases">
        <title>Genome Sequence of Lasiodiplodia mahajangana.</title>
        <authorList>
            <person name="Buettner E."/>
        </authorList>
    </citation>
    <scope>NUCLEOTIDE SEQUENCE</scope>
    <source>
        <strain evidence="1">VT137</strain>
    </source>
</reference>
<accession>A0ACC2JGK8</accession>
<dbReference type="EMBL" id="JAPUUL010001839">
    <property type="protein sequence ID" value="KAJ8126479.1"/>
    <property type="molecule type" value="Genomic_DNA"/>
</dbReference>
<organism evidence="1 2">
    <name type="scientific">Lasiodiplodia mahajangana</name>
    <dbReference type="NCBI Taxonomy" id="1108764"/>
    <lineage>
        <taxon>Eukaryota</taxon>
        <taxon>Fungi</taxon>
        <taxon>Dikarya</taxon>
        <taxon>Ascomycota</taxon>
        <taxon>Pezizomycotina</taxon>
        <taxon>Dothideomycetes</taxon>
        <taxon>Dothideomycetes incertae sedis</taxon>
        <taxon>Botryosphaeriales</taxon>
        <taxon>Botryosphaeriaceae</taxon>
        <taxon>Lasiodiplodia</taxon>
    </lineage>
</organism>
<keyword evidence="2" id="KW-1185">Reference proteome</keyword>
<comment type="caution">
    <text evidence="1">The sequence shown here is derived from an EMBL/GenBank/DDBJ whole genome shotgun (WGS) entry which is preliminary data.</text>
</comment>
<gene>
    <name evidence="1" type="ORF">O1611_g7159</name>
</gene>
<evidence type="ECO:0000313" key="1">
    <source>
        <dbReference type="EMBL" id="KAJ8126479.1"/>
    </source>
</evidence>
<dbReference type="Proteomes" id="UP001153332">
    <property type="component" value="Unassembled WGS sequence"/>
</dbReference>
<evidence type="ECO:0000313" key="2">
    <source>
        <dbReference type="Proteomes" id="UP001153332"/>
    </source>
</evidence>
<sequence length="497" mass="56588">MLPVLGNLHQLSVESGHVKLAELSWRYAPRGLMGLQLGPNTHAVVVNNWKVASDLIDQRGAIYSSRPYFPPTMVMPPPGDSHIAMLEYGPKWRKERKTFTEFLKDSELDNRTPIDEAESSQLMYELLVEPNRFQEHVHRYHGALLTASLFGTRGKELVHGSLIKRFFDLMEDWSVITTPNFLPPFDIFPFLKFVPDFATPWRGWKQKARLVGRMQHALYRDFVAGPREGLAQGRGTECFMLDVLRRQEKEGYSDVDIDYLAGTFCEAGAETTAAVFSTFLLVMAAYPSILKKAQGEVDKIFGNDKMPTRISDAKLPYLGACLLEVLRWRPSIAPGIPHATTHDDVYEGSFIPAKTMVIMNIWGINHDPEEYDHPETFDPGRFLRHPTGSKTSKISPDQSTDSGSRRVVWSFGAGRRVCPGQNMARRNLLLAMAKVVWCFDIEAVSPDGLDTSLKAFYDGILMRPKPFQARFRVRGEDRKRIIEREWEKADAYLKRFE</sequence>